<proteinExistence type="predicted"/>
<reference evidence="1" key="2">
    <citation type="submission" date="2022-10" db="EMBL/GenBank/DDBJ databases">
        <authorList>
            <consortium name="ENA_rothamsted_submissions"/>
            <consortium name="culmorum"/>
            <person name="King R."/>
        </authorList>
    </citation>
    <scope>NUCLEOTIDE SEQUENCE</scope>
</reference>
<protein>
    <submittedName>
        <fullName evidence="1">Uncharacterized protein</fullName>
    </submittedName>
</protein>
<gene>
    <name evidence="1" type="ORF">DIATSA_LOCUS7298</name>
</gene>
<dbReference type="Proteomes" id="UP001153714">
    <property type="component" value="Chromosome 20"/>
</dbReference>
<dbReference type="PANTHER" id="PTHR34494:SF1">
    <property type="entry name" value="PROTEIN CBG25024"/>
    <property type="match status" value="1"/>
</dbReference>
<evidence type="ECO:0000313" key="1">
    <source>
        <dbReference type="EMBL" id="CAG9789579.1"/>
    </source>
</evidence>
<accession>A0A9N9R4Q2</accession>
<evidence type="ECO:0000313" key="2">
    <source>
        <dbReference type="Proteomes" id="UP001153714"/>
    </source>
</evidence>
<dbReference type="OrthoDB" id="6162903at2759"/>
<dbReference type="PANTHER" id="PTHR34494">
    <property type="entry name" value="PROTEIN CBG25024"/>
    <property type="match status" value="1"/>
</dbReference>
<reference evidence="1" key="1">
    <citation type="submission" date="2021-12" db="EMBL/GenBank/DDBJ databases">
        <authorList>
            <person name="King R."/>
        </authorList>
    </citation>
    <scope>NUCLEOTIDE SEQUENCE</scope>
</reference>
<name>A0A9N9R4Q2_9NEOP</name>
<sequence length="133" mass="13436">MNFINHIPIGGHIKGGLHLLCGDEEEGIKSLKAANRASFVTGGAIVGSVFGPAGAAGGAAIGGTIMDTVHSCAGDRSEGVIRAGERVITDVEKGRVPIRSTLNVGVYLGADAISGLGANRVLPRTGGVRIHPM</sequence>
<dbReference type="AlphaFoldDB" id="A0A9N9R4Q2"/>
<keyword evidence="2" id="KW-1185">Reference proteome</keyword>
<dbReference type="EMBL" id="OU893351">
    <property type="protein sequence ID" value="CAG9789579.1"/>
    <property type="molecule type" value="Genomic_DNA"/>
</dbReference>
<organism evidence="1 2">
    <name type="scientific">Diatraea saccharalis</name>
    <name type="common">sugarcane borer</name>
    <dbReference type="NCBI Taxonomy" id="40085"/>
    <lineage>
        <taxon>Eukaryota</taxon>
        <taxon>Metazoa</taxon>
        <taxon>Ecdysozoa</taxon>
        <taxon>Arthropoda</taxon>
        <taxon>Hexapoda</taxon>
        <taxon>Insecta</taxon>
        <taxon>Pterygota</taxon>
        <taxon>Neoptera</taxon>
        <taxon>Endopterygota</taxon>
        <taxon>Lepidoptera</taxon>
        <taxon>Glossata</taxon>
        <taxon>Ditrysia</taxon>
        <taxon>Pyraloidea</taxon>
        <taxon>Crambidae</taxon>
        <taxon>Crambinae</taxon>
        <taxon>Diatraea</taxon>
    </lineage>
</organism>